<keyword evidence="8" id="KW-0718">Serine biosynthesis</keyword>
<evidence type="ECO:0000256" key="9">
    <source>
        <dbReference type="SAM" id="SignalP"/>
    </source>
</evidence>
<evidence type="ECO:0000256" key="4">
    <source>
        <dbReference type="ARBA" id="ARBA00022605"/>
    </source>
</evidence>
<dbReference type="EC" id="3.1.3.3" evidence="3"/>
<gene>
    <name evidence="10" type="ORF">IE077_002238</name>
</gene>
<evidence type="ECO:0000256" key="6">
    <source>
        <dbReference type="ARBA" id="ARBA00022801"/>
    </source>
</evidence>
<dbReference type="PANTHER" id="PTHR43344:SF2">
    <property type="entry name" value="PHOSPHOSERINE PHOSPHATASE"/>
    <property type="match status" value="1"/>
</dbReference>
<feature type="chain" id="PRO_5045828248" description="phosphoserine phosphatase" evidence="9">
    <location>
        <begin position="17"/>
        <end position="446"/>
    </location>
</feature>
<evidence type="ECO:0000256" key="8">
    <source>
        <dbReference type="ARBA" id="ARBA00023299"/>
    </source>
</evidence>
<dbReference type="SUPFAM" id="SSF56784">
    <property type="entry name" value="HAD-like"/>
    <property type="match status" value="1"/>
</dbReference>
<evidence type="ECO:0000256" key="3">
    <source>
        <dbReference type="ARBA" id="ARBA00012640"/>
    </source>
</evidence>
<comment type="cofactor">
    <cofactor evidence="1">
        <name>Mg(2+)</name>
        <dbReference type="ChEBI" id="CHEBI:18420"/>
    </cofactor>
</comment>
<dbReference type="InterPro" id="IPR023214">
    <property type="entry name" value="HAD_sf"/>
</dbReference>
<comment type="pathway">
    <text evidence="2">Amino-acid biosynthesis; L-serine biosynthesis; L-serine from 3-phospho-D-glycerate: step 3/3.</text>
</comment>
<keyword evidence="6" id="KW-0378">Hydrolase</keyword>
<name>A0ABQ7JB94_9APIC</name>
<comment type="caution">
    <text evidence="10">The sequence shown here is derived from an EMBL/GenBank/DDBJ whole genome shotgun (WGS) entry which is preliminary data.</text>
</comment>
<proteinExistence type="predicted"/>
<evidence type="ECO:0000256" key="7">
    <source>
        <dbReference type="ARBA" id="ARBA00022842"/>
    </source>
</evidence>
<feature type="non-terminal residue" evidence="10">
    <location>
        <position position="446"/>
    </location>
</feature>
<evidence type="ECO:0000256" key="2">
    <source>
        <dbReference type="ARBA" id="ARBA00005135"/>
    </source>
</evidence>
<sequence length="446" mass="50277">MVFALLKLWAKWIIMGKQTQNKGHSLTGQGHTLPISNELLVNQSGDSWLEINAWGEDKPGISLEFVSCFGNFSDRLQILDMCQISVEQMCCLYFHLSIKEGAFLDILKAILLAGAVVNYQVDYKINSASLSTTATSMKGGSNDMQNSSLPIQDEQEIFVASLSKKSKNLSPVFLSLVLQEFDAYSASIQSIYQEEIQLQCGAILQNVEIKLSFPSLTFSNTVSVIWDLKWMKTLYKRLEALCWQHETGIVLRKDDLIYRANEKTLVVFGLNETLIEQEMIDEMLLEIGLIPSEYEVEGESSQTNFQRKLSQLSGQSNVLLTKVLTRLTLTEGAAFVCHSLKKMGYKLALITQGFDFASSYFGNKLGFDCILSNHLEEIDGKLTGRVSGESIGVDTIHMMDPLRKVDWLHLLRDKECIPRENVIVIGDYRHGDFLYESCGFRVYFNA</sequence>
<dbReference type="InterPro" id="IPR036412">
    <property type="entry name" value="HAD-like_sf"/>
</dbReference>
<keyword evidence="7" id="KW-0460">Magnesium</keyword>
<evidence type="ECO:0000256" key="5">
    <source>
        <dbReference type="ARBA" id="ARBA00022723"/>
    </source>
</evidence>
<accession>A0ABQ7JB94</accession>
<protein>
    <recommendedName>
        <fullName evidence="3">phosphoserine phosphatase</fullName>
        <ecNumber evidence="3">3.1.3.3</ecNumber>
    </recommendedName>
</protein>
<dbReference type="Pfam" id="PF12710">
    <property type="entry name" value="HAD"/>
    <property type="match status" value="1"/>
</dbReference>
<reference evidence="10 11" key="1">
    <citation type="journal article" date="2020" name="bioRxiv">
        <title>Metabolic contributions of an alphaproteobacterial endosymbiont in the apicomplexan Cardiosporidium cionae.</title>
        <authorList>
            <person name="Hunter E.S."/>
            <person name="Paight C.J."/>
            <person name="Lane C.E."/>
        </authorList>
    </citation>
    <scope>NUCLEOTIDE SEQUENCE [LARGE SCALE GENOMIC DNA]</scope>
    <source>
        <strain evidence="10">ESH_2018</strain>
    </source>
</reference>
<keyword evidence="11" id="KW-1185">Reference proteome</keyword>
<feature type="signal peptide" evidence="9">
    <location>
        <begin position="1"/>
        <end position="16"/>
    </location>
</feature>
<dbReference type="Proteomes" id="UP000823046">
    <property type="component" value="Unassembled WGS sequence"/>
</dbReference>
<keyword evidence="9" id="KW-0732">Signal</keyword>
<dbReference type="EMBL" id="JADAQX010000202">
    <property type="protein sequence ID" value="KAF8821273.1"/>
    <property type="molecule type" value="Genomic_DNA"/>
</dbReference>
<dbReference type="InterPro" id="IPR050582">
    <property type="entry name" value="HAD-like_SerB"/>
</dbReference>
<organism evidence="10 11">
    <name type="scientific">Cardiosporidium cionae</name>
    <dbReference type="NCBI Taxonomy" id="476202"/>
    <lineage>
        <taxon>Eukaryota</taxon>
        <taxon>Sar</taxon>
        <taxon>Alveolata</taxon>
        <taxon>Apicomplexa</taxon>
        <taxon>Aconoidasida</taxon>
        <taxon>Nephromycida</taxon>
        <taxon>Cardiosporidium</taxon>
    </lineage>
</organism>
<evidence type="ECO:0000256" key="1">
    <source>
        <dbReference type="ARBA" id="ARBA00001946"/>
    </source>
</evidence>
<evidence type="ECO:0000313" key="11">
    <source>
        <dbReference type="Proteomes" id="UP000823046"/>
    </source>
</evidence>
<dbReference type="PANTHER" id="PTHR43344">
    <property type="entry name" value="PHOSPHOSERINE PHOSPHATASE"/>
    <property type="match status" value="1"/>
</dbReference>
<keyword evidence="5" id="KW-0479">Metal-binding</keyword>
<keyword evidence="4" id="KW-0028">Amino-acid biosynthesis</keyword>
<dbReference type="Gene3D" id="3.40.50.1000">
    <property type="entry name" value="HAD superfamily/HAD-like"/>
    <property type="match status" value="1"/>
</dbReference>
<evidence type="ECO:0000313" key="10">
    <source>
        <dbReference type="EMBL" id="KAF8821273.1"/>
    </source>
</evidence>